<evidence type="ECO:0008006" key="2">
    <source>
        <dbReference type="Google" id="ProtNLM"/>
    </source>
</evidence>
<sequence length="371" mass="43554">MNSTKCKARVIAFYLPQFHPIPENDEWWGKGFTEWTSVMKSKPLFRGHNQPNIPGELGFYDLRVHETREAQARLAKEAGIEGFCYWHYWFGGNKRLLERPFKEVLETGKPDYPFCLGWANHPWYQKLWDSNGKGDKLLIDQQYLGVIDYENHFYEALLPAFKDKRYIQVEGKPLLVIYSLKNKDEISLVISTWRKLAIQNGLKGIFFVAVKGQETKQEILNLGFNSMYQLNCFLNVHIKQGYIKRALLKLKIKLFKGPRRYTFKDMTDNMYDDSNYEKEIIPIIVPRWDHSPRSGNAGIVITKSSPELFAKQVKQSLKFIENKDDDHKLIFLVSWNEWGEGNYIEPDLKYGNSYLKELRKEIIFSQVKGND</sequence>
<dbReference type="PANTHER" id="PTHR41244:SF1">
    <property type="entry name" value="GLYCOSYLTRANSFERASE"/>
    <property type="match status" value="1"/>
</dbReference>
<reference evidence="1" key="1">
    <citation type="submission" date="2019-08" db="EMBL/GenBank/DDBJ databases">
        <authorList>
            <person name="Kucharzyk K."/>
            <person name="Murdoch R.W."/>
            <person name="Higgins S."/>
            <person name="Loffler F."/>
        </authorList>
    </citation>
    <scope>NUCLEOTIDE SEQUENCE</scope>
</reference>
<dbReference type="PANTHER" id="PTHR41244">
    <property type="entry name" value="RHAMNAN SYNTHESIS F"/>
    <property type="match status" value="1"/>
</dbReference>
<comment type="caution">
    <text evidence="1">The sequence shown here is derived from an EMBL/GenBank/DDBJ whole genome shotgun (WGS) entry which is preliminary data.</text>
</comment>
<dbReference type="InterPro" id="IPR032719">
    <property type="entry name" value="WbsX"/>
</dbReference>
<proteinExistence type="predicted"/>
<protein>
    <recommendedName>
        <fullName evidence="2">Lipopolysaccharide biosynthesis protein</fullName>
    </recommendedName>
</protein>
<accession>A0A644VQ29</accession>
<dbReference type="CDD" id="cd11579">
    <property type="entry name" value="Glyco_tran_WbsX"/>
    <property type="match status" value="1"/>
</dbReference>
<name>A0A644VQ29_9ZZZZ</name>
<organism evidence="1">
    <name type="scientific">bioreactor metagenome</name>
    <dbReference type="NCBI Taxonomy" id="1076179"/>
    <lineage>
        <taxon>unclassified sequences</taxon>
        <taxon>metagenomes</taxon>
        <taxon>ecological metagenomes</taxon>
    </lineage>
</organism>
<dbReference type="AlphaFoldDB" id="A0A644VQ29"/>
<evidence type="ECO:0000313" key="1">
    <source>
        <dbReference type="EMBL" id="MPL93524.1"/>
    </source>
</evidence>
<gene>
    <name evidence="1" type="ORF">SDC9_39656</name>
</gene>
<dbReference type="Gene3D" id="3.20.20.80">
    <property type="entry name" value="Glycosidases"/>
    <property type="match status" value="1"/>
</dbReference>
<dbReference type="EMBL" id="VSSQ01000394">
    <property type="protein sequence ID" value="MPL93524.1"/>
    <property type="molecule type" value="Genomic_DNA"/>
</dbReference>
<dbReference type="Pfam" id="PF14307">
    <property type="entry name" value="Glyco_tran_WbsX"/>
    <property type="match status" value="1"/>
</dbReference>